<name>A0AAV4ZZA0_9HYPH</name>
<protein>
    <submittedName>
        <fullName evidence="1">Uncharacterized protein</fullName>
    </submittedName>
</protein>
<accession>A0AAV4ZZA0</accession>
<reference evidence="1" key="1">
    <citation type="journal article" date="2016" name="Front. Microbiol.">
        <title>Genome Sequence of the Piezophilic, Mesophilic Sulfate-Reducing Bacterium Desulfovibrio indicus J2T.</title>
        <authorList>
            <person name="Cao J."/>
            <person name="Maignien L."/>
            <person name="Shao Z."/>
            <person name="Alain K."/>
            <person name="Jebbar M."/>
        </authorList>
    </citation>
    <scope>NUCLEOTIDE SEQUENCE</scope>
    <source>
        <strain evidence="1">DSM 16372</strain>
    </source>
</reference>
<evidence type="ECO:0000313" key="1">
    <source>
        <dbReference type="EMBL" id="GJD92726.1"/>
    </source>
</evidence>
<keyword evidence="2" id="KW-1185">Reference proteome</keyword>
<dbReference type="Proteomes" id="UP001055247">
    <property type="component" value="Unassembled WGS sequence"/>
</dbReference>
<dbReference type="EMBL" id="BPQO01000058">
    <property type="protein sequence ID" value="GJD92726.1"/>
    <property type="molecule type" value="Genomic_DNA"/>
</dbReference>
<dbReference type="AlphaFoldDB" id="A0AAV4ZZA0"/>
<organism evidence="1 2">
    <name type="scientific">Methylobacterium hispanicum</name>
    <dbReference type="NCBI Taxonomy" id="270350"/>
    <lineage>
        <taxon>Bacteria</taxon>
        <taxon>Pseudomonadati</taxon>
        <taxon>Pseudomonadota</taxon>
        <taxon>Alphaproteobacteria</taxon>
        <taxon>Hyphomicrobiales</taxon>
        <taxon>Methylobacteriaceae</taxon>
        <taxon>Methylobacterium</taxon>
    </lineage>
</organism>
<sequence>MGVGLVSDVPDDAVVGGVEDVVERDGELDHAEAGTQMAAGDGDGVDHLGAHRVGDRLQAALGQVAQSRRLLQTVKDRRHALVLGQGELFRS</sequence>
<gene>
    <name evidence="1" type="ORF">BHAOGJBA_6283</name>
</gene>
<proteinExistence type="predicted"/>
<evidence type="ECO:0000313" key="2">
    <source>
        <dbReference type="Proteomes" id="UP001055247"/>
    </source>
</evidence>
<comment type="caution">
    <text evidence="1">The sequence shown here is derived from an EMBL/GenBank/DDBJ whole genome shotgun (WGS) entry which is preliminary data.</text>
</comment>
<reference evidence="1" key="2">
    <citation type="submission" date="2021-08" db="EMBL/GenBank/DDBJ databases">
        <authorList>
            <person name="Tani A."/>
            <person name="Ola A."/>
            <person name="Ogura Y."/>
            <person name="Katsura K."/>
            <person name="Hayashi T."/>
        </authorList>
    </citation>
    <scope>NUCLEOTIDE SEQUENCE</scope>
    <source>
        <strain evidence="1">DSM 16372</strain>
    </source>
</reference>